<dbReference type="PROSITE" id="PS51910">
    <property type="entry name" value="GH18_2"/>
    <property type="match status" value="1"/>
</dbReference>
<dbReference type="PANTHER" id="PTHR11177:SF383">
    <property type="entry name" value="GLYCOSYL HYDROLASE FAMILY PROTEIN WITH CHITINASE INSERTION DOMAIN-CONTAINING PROTEIN"/>
    <property type="match status" value="1"/>
</dbReference>
<protein>
    <recommendedName>
        <fullName evidence="1">GH18 domain-containing protein</fullName>
    </recommendedName>
</protein>
<organism evidence="2 3">
    <name type="scientific">Lithocarpus litseifolius</name>
    <dbReference type="NCBI Taxonomy" id="425828"/>
    <lineage>
        <taxon>Eukaryota</taxon>
        <taxon>Viridiplantae</taxon>
        <taxon>Streptophyta</taxon>
        <taxon>Embryophyta</taxon>
        <taxon>Tracheophyta</taxon>
        <taxon>Spermatophyta</taxon>
        <taxon>Magnoliopsida</taxon>
        <taxon>eudicotyledons</taxon>
        <taxon>Gunneridae</taxon>
        <taxon>Pentapetalae</taxon>
        <taxon>rosids</taxon>
        <taxon>fabids</taxon>
        <taxon>Fagales</taxon>
        <taxon>Fagaceae</taxon>
        <taxon>Lithocarpus</taxon>
    </lineage>
</organism>
<dbReference type="Gene3D" id="3.20.20.80">
    <property type="entry name" value="Glycosidases"/>
    <property type="match status" value="1"/>
</dbReference>
<name>A0AAW2DVJ0_9ROSI</name>
<dbReference type="Proteomes" id="UP001459277">
    <property type="component" value="Unassembled WGS sequence"/>
</dbReference>
<comment type="caution">
    <text evidence="2">The sequence shown here is derived from an EMBL/GenBank/DDBJ whole genome shotgun (WGS) entry which is preliminary data.</text>
</comment>
<accession>A0AAW2DVJ0</accession>
<dbReference type="Gene3D" id="3.10.50.10">
    <property type="match status" value="1"/>
</dbReference>
<dbReference type="InterPro" id="IPR017853">
    <property type="entry name" value="GH"/>
</dbReference>
<dbReference type="GO" id="GO:0008061">
    <property type="term" value="F:chitin binding"/>
    <property type="evidence" value="ECO:0007669"/>
    <property type="project" value="TreeGrafter"/>
</dbReference>
<dbReference type="InterPro" id="IPR029070">
    <property type="entry name" value="Chitinase_insertion_sf"/>
</dbReference>
<dbReference type="GO" id="GO:0004568">
    <property type="term" value="F:chitinase activity"/>
    <property type="evidence" value="ECO:0007669"/>
    <property type="project" value="TreeGrafter"/>
</dbReference>
<dbReference type="PANTHER" id="PTHR11177">
    <property type="entry name" value="CHITINASE"/>
    <property type="match status" value="1"/>
</dbReference>
<feature type="domain" description="GH18" evidence="1">
    <location>
        <begin position="1"/>
        <end position="201"/>
    </location>
</feature>
<dbReference type="InterPro" id="IPR001223">
    <property type="entry name" value="Glyco_hydro18_cat"/>
</dbReference>
<evidence type="ECO:0000259" key="1">
    <source>
        <dbReference type="PROSITE" id="PS51910"/>
    </source>
</evidence>
<reference evidence="2 3" key="1">
    <citation type="submission" date="2024-01" db="EMBL/GenBank/DDBJ databases">
        <title>A telomere-to-telomere, gap-free genome of sweet tea (Lithocarpus litseifolius).</title>
        <authorList>
            <person name="Zhou J."/>
        </authorList>
    </citation>
    <scope>NUCLEOTIDE SEQUENCE [LARGE SCALE GENOMIC DNA]</scope>
    <source>
        <strain evidence="2">Zhou-2022a</strain>
        <tissue evidence="2">Leaf</tissue>
    </source>
</reference>
<dbReference type="SUPFAM" id="SSF54556">
    <property type="entry name" value="Chitinase insertion domain"/>
    <property type="match status" value="1"/>
</dbReference>
<dbReference type="AlphaFoldDB" id="A0AAW2DVJ0"/>
<proteinExistence type="predicted"/>
<dbReference type="Pfam" id="PF00704">
    <property type="entry name" value="Glyco_hydro_18"/>
    <property type="match status" value="1"/>
</dbReference>
<dbReference type="FunFam" id="3.10.50.10:FF:000015">
    <property type="entry name" value="Chitotriosidase-1"/>
    <property type="match status" value="1"/>
</dbReference>
<dbReference type="SUPFAM" id="SSF51445">
    <property type="entry name" value="(Trans)glycosidases"/>
    <property type="match status" value="1"/>
</dbReference>
<dbReference type="GO" id="GO:0005576">
    <property type="term" value="C:extracellular region"/>
    <property type="evidence" value="ECO:0007669"/>
    <property type="project" value="TreeGrafter"/>
</dbReference>
<dbReference type="InterPro" id="IPR050314">
    <property type="entry name" value="Glycosyl_Hydrlase_18"/>
</dbReference>
<evidence type="ECO:0000313" key="2">
    <source>
        <dbReference type="EMBL" id="KAL0013568.1"/>
    </source>
</evidence>
<evidence type="ECO:0000313" key="3">
    <source>
        <dbReference type="Proteomes" id="UP001459277"/>
    </source>
</evidence>
<sequence length="208" mass="22308">MSPMTAIRAEVAMEGRERLEEVELEGEGPERQHSVGACTNVLNIGLVSGDGERWRAFFWDLLFVVDGDGGGDAWIQAGVSASKLVLGLPFYGYAWTLVSADDNGIFASANGAAISSNGAIAYSQILDFISQNSATTVYNSTFVTNYCYSGTTWIGYDDTNSTSTKVTYAKGTGLLGYFAWQIGQDPNFVLSQAASSAWGASLELRDQM</sequence>
<gene>
    <name evidence="2" type="ORF">SO802_000637</name>
</gene>
<keyword evidence="3" id="KW-1185">Reference proteome</keyword>
<dbReference type="EMBL" id="JAZDWU010000001">
    <property type="protein sequence ID" value="KAL0013568.1"/>
    <property type="molecule type" value="Genomic_DNA"/>
</dbReference>
<dbReference type="GO" id="GO:0005975">
    <property type="term" value="P:carbohydrate metabolic process"/>
    <property type="evidence" value="ECO:0007669"/>
    <property type="project" value="InterPro"/>
</dbReference>
<dbReference type="GO" id="GO:0006032">
    <property type="term" value="P:chitin catabolic process"/>
    <property type="evidence" value="ECO:0007669"/>
    <property type="project" value="TreeGrafter"/>
</dbReference>